<dbReference type="InterPro" id="IPR038765">
    <property type="entry name" value="Papain-like_cys_pep_sf"/>
</dbReference>
<dbReference type="AlphaFoldDB" id="A0A9P5HA18"/>
<comment type="function">
    <text evidence="11">Required for selective autophagic degradation of the nucleus (nucleophagy) as well as for mitophagy which contributes to regulate mitochondrial quantity and quality by eliminating the mitochondria to a basal level to fulfill cellular energy requirements and preventing excess ROS production.</text>
</comment>
<evidence type="ECO:0000256" key="5">
    <source>
        <dbReference type="ARBA" id="ARBA00022670"/>
    </source>
</evidence>
<evidence type="ECO:0000313" key="15">
    <source>
        <dbReference type="Proteomes" id="UP000722485"/>
    </source>
</evidence>
<sequence length="461" mass="51066">MEAAMANVDLGRYRRIVQMFWDPEPTNDTTQDQPVWCLGRQYKLSDATPTKIADNGAHTPPSAPSLESNLESSLESDLKDTSQPPPPPPPPPANAPETPPESISSSFSSSLAYDDPAADGSWPPAFLADFESKFWMTYRSEFEPIPRSTNPQATSALSFSMRLKSQLGDQGDFSSDSGWGCMIRSGQSLLANSMAMINLGREWRCGISPQEERQLISAFADDPRAPYSIHSFVRHGAKACGKHPGEWFGPSATARCIQALANSHEPSLRVYSTGDGPDVYEDEFMKIAKPTGEEFHPTLVLVGTRLGIDKITPVYWEALIASLQMHQSVGIAGGRPSSSHYFIGAQGSFLFYLDPHHTRTALPYHEDPSQYTDEEIATCHTARLRRIHVREMDPSMLIGFLIRTEEDWRDWRRCVKHVQGKAIIHVADRNPLLGGRAEGRESAIDEVEPLSDDDADTVHDV</sequence>
<dbReference type="GO" id="GO:0000407">
    <property type="term" value="C:phagophore assembly site"/>
    <property type="evidence" value="ECO:0007669"/>
    <property type="project" value="UniProtKB-SubCell"/>
</dbReference>
<dbReference type="GO" id="GO:0005634">
    <property type="term" value="C:nucleus"/>
    <property type="evidence" value="ECO:0007669"/>
    <property type="project" value="UniProtKB-SubCell"/>
</dbReference>
<dbReference type="OrthoDB" id="2960936at2759"/>
<evidence type="ECO:0000259" key="13">
    <source>
        <dbReference type="Pfam" id="PF03416"/>
    </source>
</evidence>
<keyword evidence="6 11" id="KW-0378">Hydrolase</keyword>
<dbReference type="EC" id="3.4.22.-" evidence="11"/>
<evidence type="ECO:0000256" key="9">
    <source>
        <dbReference type="ARBA" id="ARBA00023006"/>
    </source>
</evidence>
<evidence type="ECO:0000256" key="4">
    <source>
        <dbReference type="ARBA" id="ARBA00022490"/>
    </source>
</evidence>
<evidence type="ECO:0000256" key="10">
    <source>
        <dbReference type="ARBA" id="ARBA00029362"/>
    </source>
</evidence>
<feature type="compositionally biased region" description="Acidic residues" evidence="12">
    <location>
        <begin position="444"/>
        <end position="455"/>
    </location>
</feature>
<keyword evidence="4 11" id="KW-0963">Cytoplasm</keyword>
<feature type="domain" description="Peptidase C54 catalytic" evidence="13">
    <location>
        <begin position="125"/>
        <end position="412"/>
    </location>
</feature>
<dbReference type="GO" id="GO:0000045">
    <property type="term" value="P:autophagosome assembly"/>
    <property type="evidence" value="ECO:0007669"/>
    <property type="project" value="TreeGrafter"/>
</dbReference>
<evidence type="ECO:0000256" key="7">
    <source>
        <dbReference type="ARBA" id="ARBA00022807"/>
    </source>
</evidence>
<dbReference type="InterPro" id="IPR046792">
    <property type="entry name" value="Peptidase_C54_cat"/>
</dbReference>
<dbReference type="Pfam" id="PF03416">
    <property type="entry name" value="Peptidase_C54"/>
    <property type="match status" value="1"/>
</dbReference>
<dbReference type="InterPro" id="IPR005078">
    <property type="entry name" value="Peptidase_C54"/>
</dbReference>
<evidence type="ECO:0000313" key="14">
    <source>
        <dbReference type="EMBL" id="KAF7549213.1"/>
    </source>
</evidence>
<comment type="similarity">
    <text evidence="2 11">Belongs to the peptidase C54 family.</text>
</comment>
<gene>
    <name evidence="14" type="ORF">G7Z17_g6556</name>
</gene>
<dbReference type="PANTHER" id="PTHR22624:SF49">
    <property type="entry name" value="CYSTEINE PROTEASE"/>
    <property type="match status" value="1"/>
</dbReference>
<keyword evidence="11" id="KW-0539">Nucleus</keyword>
<comment type="caution">
    <text evidence="14">The sequence shown here is derived from an EMBL/GenBank/DDBJ whole genome shotgun (WGS) entry which is preliminary data.</text>
</comment>
<name>A0A9P5HA18_9HYPO</name>
<evidence type="ECO:0000256" key="2">
    <source>
        <dbReference type="ARBA" id="ARBA00010958"/>
    </source>
</evidence>
<reference evidence="14" key="1">
    <citation type="submission" date="2020-03" db="EMBL/GenBank/DDBJ databases">
        <title>Draft Genome Sequence of Cylindrodendrum hubeiense.</title>
        <authorList>
            <person name="Buettner E."/>
            <person name="Kellner H."/>
        </authorList>
    </citation>
    <scope>NUCLEOTIDE SEQUENCE</scope>
    <source>
        <strain evidence="14">IHI 201604</strain>
    </source>
</reference>
<dbReference type="GO" id="GO:0016485">
    <property type="term" value="P:protein processing"/>
    <property type="evidence" value="ECO:0007669"/>
    <property type="project" value="TreeGrafter"/>
</dbReference>
<comment type="subcellular location">
    <subcellularLocation>
        <location evidence="11">Nucleus</location>
    </subcellularLocation>
    <subcellularLocation>
        <location evidence="11">Cytoplasm</location>
    </subcellularLocation>
    <subcellularLocation>
        <location evidence="1">Preautophagosomal structure</location>
    </subcellularLocation>
</comment>
<evidence type="ECO:0000256" key="11">
    <source>
        <dbReference type="RuleBase" id="RU363115"/>
    </source>
</evidence>
<dbReference type="Proteomes" id="UP000722485">
    <property type="component" value="Unassembled WGS sequence"/>
</dbReference>
<protein>
    <recommendedName>
        <fullName evidence="11">Cysteine protease</fullName>
        <ecNumber evidence="11">3.4.22.-</ecNumber>
    </recommendedName>
</protein>
<accession>A0A9P5HA18</accession>
<proteinExistence type="inferred from homology"/>
<evidence type="ECO:0000256" key="3">
    <source>
        <dbReference type="ARBA" id="ARBA00022448"/>
    </source>
</evidence>
<keyword evidence="3" id="KW-0813">Transport</keyword>
<keyword evidence="15" id="KW-1185">Reference proteome</keyword>
<keyword evidence="9" id="KW-0072">Autophagy</keyword>
<dbReference type="PANTHER" id="PTHR22624">
    <property type="entry name" value="CYSTEINE PROTEASE ATG4"/>
    <property type="match status" value="1"/>
</dbReference>
<dbReference type="GO" id="GO:0000423">
    <property type="term" value="P:mitophagy"/>
    <property type="evidence" value="ECO:0007669"/>
    <property type="project" value="TreeGrafter"/>
</dbReference>
<feature type="compositionally biased region" description="Pro residues" evidence="12">
    <location>
        <begin position="83"/>
        <end position="99"/>
    </location>
</feature>
<dbReference type="GO" id="GO:0019786">
    <property type="term" value="F:protein-phosphatidylethanolamide deconjugating activity"/>
    <property type="evidence" value="ECO:0007669"/>
    <property type="project" value="InterPro"/>
</dbReference>
<evidence type="ECO:0000256" key="6">
    <source>
        <dbReference type="ARBA" id="ARBA00022801"/>
    </source>
</evidence>
<evidence type="ECO:0000256" key="8">
    <source>
        <dbReference type="ARBA" id="ARBA00022927"/>
    </source>
</evidence>
<feature type="compositionally biased region" description="Low complexity" evidence="12">
    <location>
        <begin position="100"/>
        <end position="110"/>
    </location>
</feature>
<organism evidence="14 15">
    <name type="scientific">Cylindrodendrum hubeiense</name>
    <dbReference type="NCBI Taxonomy" id="595255"/>
    <lineage>
        <taxon>Eukaryota</taxon>
        <taxon>Fungi</taxon>
        <taxon>Dikarya</taxon>
        <taxon>Ascomycota</taxon>
        <taxon>Pezizomycotina</taxon>
        <taxon>Sordariomycetes</taxon>
        <taxon>Hypocreomycetidae</taxon>
        <taxon>Hypocreales</taxon>
        <taxon>Nectriaceae</taxon>
        <taxon>Cylindrodendrum</taxon>
    </lineage>
</organism>
<feature type="compositionally biased region" description="Low complexity" evidence="12">
    <location>
        <begin position="64"/>
        <end position="75"/>
    </location>
</feature>
<evidence type="ECO:0000256" key="12">
    <source>
        <dbReference type="SAM" id="MobiDB-lite"/>
    </source>
</evidence>
<feature type="region of interest" description="Disordered" evidence="12">
    <location>
        <begin position="440"/>
        <end position="461"/>
    </location>
</feature>
<feature type="region of interest" description="Disordered" evidence="12">
    <location>
        <begin position="48"/>
        <end position="115"/>
    </location>
</feature>
<dbReference type="GO" id="GO:0015031">
    <property type="term" value="P:protein transport"/>
    <property type="evidence" value="ECO:0007669"/>
    <property type="project" value="UniProtKB-KW"/>
</dbReference>
<evidence type="ECO:0000256" key="1">
    <source>
        <dbReference type="ARBA" id="ARBA00004329"/>
    </source>
</evidence>
<dbReference type="GO" id="GO:0034727">
    <property type="term" value="P:piecemeal microautophagy of the nucleus"/>
    <property type="evidence" value="ECO:0007669"/>
    <property type="project" value="TreeGrafter"/>
</dbReference>
<dbReference type="EMBL" id="JAANBB010000128">
    <property type="protein sequence ID" value="KAF7549213.1"/>
    <property type="molecule type" value="Genomic_DNA"/>
</dbReference>
<keyword evidence="5 11" id="KW-0645">Protease</keyword>
<keyword evidence="7" id="KW-0788">Thiol protease</keyword>
<comment type="catalytic activity">
    <reaction evidence="10">
        <text>[protein]-C-terminal L-amino acid-glycyl-phosphatidylethanolamide + H2O = [protein]-C-terminal L-amino acid-glycine + a 1,2-diacyl-sn-glycero-3-phosphoethanolamine</text>
        <dbReference type="Rhea" id="RHEA:67548"/>
        <dbReference type="Rhea" id="RHEA-COMP:17323"/>
        <dbReference type="Rhea" id="RHEA-COMP:17324"/>
        <dbReference type="ChEBI" id="CHEBI:15377"/>
        <dbReference type="ChEBI" id="CHEBI:64612"/>
        <dbReference type="ChEBI" id="CHEBI:172940"/>
        <dbReference type="ChEBI" id="CHEBI:172941"/>
    </reaction>
    <physiologicalReaction direction="left-to-right" evidence="10">
        <dbReference type="Rhea" id="RHEA:67549"/>
    </physiologicalReaction>
</comment>
<dbReference type="SUPFAM" id="SSF54001">
    <property type="entry name" value="Cysteine proteinases"/>
    <property type="match status" value="1"/>
</dbReference>
<dbReference type="GO" id="GO:0004197">
    <property type="term" value="F:cysteine-type endopeptidase activity"/>
    <property type="evidence" value="ECO:0007669"/>
    <property type="project" value="TreeGrafter"/>
</dbReference>
<dbReference type="GO" id="GO:0035973">
    <property type="term" value="P:aggrephagy"/>
    <property type="evidence" value="ECO:0007669"/>
    <property type="project" value="TreeGrafter"/>
</dbReference>
<keyword evidence="8" id="KW-0653">Protein transport</keyword>